<evidence type="ECO:0000256" key="1">
    <source>
        <dbReference type="SAM" id="Phobius"/>
    </source>
</evidence>
<dbReference type="Proteomes" id="UP000034207">
    <property type="component" value="Unassembled WGS sequence"/>
</dbReference>
<dbReference type="SMART" id="SM00060">
    <property type="entry name" value="FN3"/>
    <property type="match status" value="4"/>
</dbReference>
<dbReference type="CDD" id="cd00063">
    <property type="entry name" value="FN3"/>
    <property type="match status" value="2"/>
</dbReference>
<comment type="caution">
    <text evidence="3">The sequence shown here is derived from an EMBL/GenBank/DDBJ whole genome shotgun (WGS) entry which is preliminary data.</text>
</comment>
<dbReference type="EMBL" id="LBVV01000028">
    <property type="protein sequence ID" value="KKQ93070.1"/>
    <property type="molecule type" value="Genomic_DNA"/>
</dbReference>
<reference evidence="3 4" key="1">
    <citation type="journal article" date="2015" name="Nature">
        <title>rRNA introns, odd ribosomes, and small enigmatic genomes across a large radiation of phyla.</title>
        <authorList>
            <person name="Brown C.T."/>
            <person name="Hug L.A."/>
            <person name="Thomas B.C."/>
            <person name="Sharon I."/>
            <person name="Castelle C.J."/>
            <person name="Singh A."/>
            <person name="Wilkins M.J."/>
            <person name="Williams K.H."/>
            <person name="Banfield J.F."/>
        </authorList>
    </citation>
    <scope>NUCLEOTIDE SEQUENCE [LARGE SCALE GENOMIC DNA]</scope>
</reference>
<proteinExistence type="predicted"/>
<dbReference type="Gene3D" id="2.60.40.10">
    <property type="entry name" value="Immunoglobulins"/>
    <property type="match status" value="2"/>
</dbReference>
<dbReference type="InterPro" id="IPR036116">
    <property type="entry name" value="FN3_sf"/>
</dbReference>
<dbReference type="SUPFAM" id="SSF49265">
    <property type="entry name" value="Fibronectin type III"/>
    <property type="match status" value="2"/>
</dbReference>
<evidence type="ECO:0000313" key="4">
    <source>
        <dbReference type="Proteomes" id="UP000034207"/>
    </source>
</evidence>
<name>A0A0G0LYH9_UNCC2</name>
<accession>A0A0G0LYH9</accession>
<dbReference type="PROSITE" id="PS50853">
    <property type="entry name" value="FN3"/>
    <property type="match status" value="1"/>
</dbReference>
<dbReference type="AlphaFoldDB" id="A0A0G0LYH9"/>
<keyword evidence="1" id="KW-1133">Transmembrane helix</keyword>
<keyword evidence="1" id="KW-0812">Transmembrane</keyword>
<dbReference type="InterPro" id="IPR013783">
    <property type="entry name" value="Ig-like_fold"/>
</dbReference>
<sequence length="773" mass="85718">MSLKSVFLCYQKTRKVIHSLHLYLSEKIKFYDGWHNYKHHKKVHWFTFGISFIIPALWIAVIMMFPPTVLIMSESLSITVNPSGYTNIDEFTFTINENIPDAVKYQYRTGGDPENEWFDFSPPLATSVTLPDPEDIHPNGAYTEGVNMFYFRALDNLDNMISSLSANYYYSVTPPSPPQNLSVVPSSNTQNSFSFSWAPPATYVGDVSEITYHYSINVLPNQYNTTSTSALSIGPGTFATQQGENVFYIVAEDEAGTVDYSNFITQAFYADIPAPGITTNLNIDDISDRDTNQYRLAISWMAPEITDPANFDGYNVFSSTSPEGPFTKIARTAETGYVQTNLTKNATYYYYVTSVDKTGNQSAPSQTVSGITTGRYKRPPNVTMDPVVTAGSKKASIMWVTERQANSTIEFGKTSALGQSIGNSSTSYVTDHIVALTNLEPNTTYYYKGVFIDPDGNIGQTAVSTFTTLPASIISNLTASDIKTSQITVSWETNMPSYGEIKYGETTAYGSKQLEEAFFVKKHIVTLAKLNDGQEYNLQIKQKDEEGNEFYSDNYKVSTLALPQILDIKTQPLTNAETPTIYIEYLTNIDATTMVRYGAEGIKTKEFVNLEYEKDHKVEISGLLPLKVYTFEITGRDRYGNEAATKQVQPKIQKQSEKIQTFGEGANAEAQLIVKIVTNEPSTAIMEAKKGIGNTGLDIISGADALNTEHTVALKLGETGQPYSYRIRLTDATGNEVLTDTKTIIVPAAKRSAFDFVLSALKRSFGWLGGLID</sequence>
<feature type="transmembrane region" description="Helical" evidence="1">
    <location>
        <begin position="45"/>
        <end position="65"/>
    </location>
</feature>
<dbReference type="Pfam" id="PF00041">
    <property type="entry name" value="fn3"/>
    <property type="match status" value="1"/>
</dbReference>
<keyword evidence="1" id="KW-0472">Membrane</keyword>
<gene>
    <name evidence="3" type="ORF">UT18_C0028G0013</name>
</gene>
<dbReference type="STRING" id="1618345.UT18_C0028G0013"/>
<organism evidence="3 4">
    <name type="scientific">candidate division CPR2 bacterium GW2011_GWC2_39_10</name>
    <dbReference type="NCBI Taxonomy" id="1618345"/>
    <lineage>
        <taxon>Bacteria</taxon>
        <taxon>Bacteria division CPR2</taxon>
    </lineage>
</organism>
<dbReference type="InterPro" id="IPR003961">
    <property type="entry name" value="FN3_dom"/>
</dbReference>
<evidence type="ECO:0000259" key="2">
    <source>
        <dbReference type="PROSITE" id="PS50853"/>
    </source>
</evidence>
<protein>
    <submittedName>
        <fullName evidence="3">Cell wall-binding protein</fullName>
    </submittedName>
</protein>
<feature type="domain" description="Fibronectin type-III" evidence="2">
    <location>
        <begin position="282"/>
        <end position="376"/>
    </location>
</feature>
<dbReference type="Gene3D" id="2.60.40.380">
    <property type="entry name" value="Purple acid phosphatase-like, N-terminal"/>
    <property type="match status" value="1"/>
</dbReference>
<evidence type="ECO:0000313" key="3">
    <source>
        <dbReference type="EMBL" id="KKQ93070.1"/>
    </source>
</evidence>